<dbReference type="AlphaFoldDB" id="A0A2W1KFN3"/>
<accession>A0A2W1KFN3</accession>
<gene>
    <name evidence="1" type="ORF">DN052_08270</name>
</gene>
<dbReference type="EMBL" id="QKQP01000002">
    <property type="protein sequence ID" value="PZD81265.1"/>
    <property type="molecule type" value="Genomic_DNA"/>
</dbReference>
<evidence type="ECO:0000313" key="2">
    <source>
        <dbReference type="Proteomes" id="UP000248886"/>
    </source>
</evidence>
<evidence type="ECO:0000313" key="1">
    <source>
        <dbReference type="EMBL" id="PZD81265.1"/>
    </source>
</evidence>
<protein>
    <submittedName>
        <fullName evidence="1">Uncharacterized protein</fullName>
    </submittedName>
</protein>
<name>A0A2W1KFN3_ACIFR</name>
<proteinExistence type="predicted"/>
<dbReference type="Proteomes" id="UP000248886">
    <property type="component" value="Unassembled WGS sequence"/>
</dbReference>
<reference evidence="1 2" key="1">
    <citation type="submission" date="2018-06" db="EMBL/GenBank/DDBJ databases">
        <title>Draft sequence of Acidithiobacillus ferrooxidans CCM 4253.</title>
        <authorList>
            <person name="Moya-Beltran A."/>
            <person name="Castro M."/>
            <person name="Covarrubias P.C."/>
            <person name="Issotta F."/>
            <person name="Janiczek O."/>
            <person name="Mandl M."/>
            <person name="Kucera J."/>
            <person name="Quatrini R."/>
        </authorList>
    </citation>
    <scope>NUCLEOTIDE SEQUENCE [LARGE SCALE GENOMIC DNA]</scope>
    <source>
        <strain evidence="1 2">CCM 4253</strain>
    </source>
</reference>
<sequence>MNLPSDIANAKDPDVRASLNALRRAAQLARKTAMQTNTSIVIVRDGQVVHVSAQELRRTVTSESAHD</sequence>
<organism evidence="1 2">
    <name type="scientific">Acidithiobacillus ferrooxidans</name>
    <name type="common">Thiobacillus ferrooxidans</name>
    <dbReference type="NCBI Taxonomy" id="920"/>
    <lineage>
        <taxon>Bacteria</taxon>
        <taxon>Pseudomonadati</taxon>
        <taxon>Pseudomonadota</taxon>
        <taxon>Acidithiobacillia</taxon>
        <taxon>Acidithiobacillales</taxon>
        <taxon>Acidithiobacillaceae</taxon>
        <taxon>Acidithiobacillus</taxon>
    </lineage>
</organism>
<dbReference type="RefSeq" id="WP_031572878.1">
    <property type="nucleotide sequence ID" value="NZ_AP025160.1"/>
</dbReference>
<dbReference type="OrthoDB" id="9133345at2"/>
<comment type="caution">
    <text evidence="1">The sequence shown here is derived from an EMBL/GenBank/DDBJ whole genome shotgun (WGS) entry which is preliminary data.</text>
</comment>